<dbReference type="InterPro" id="IPR011992">
    <property type="entry name" value="EF-hand-dom_pair"/>
</dbReference>
<keyword evidence="1" id="KW-0106">Calcium</keyword>
<feature type="non-terminal residue" evidence="4">
    <location>
        <position position="1"/>
    </location>
</feature>
<sequence length="653" mass="74058">GVLELDFVTIRGPAQDPVLIEEEDLENLLGQLAQKTLSDMERLSLIRMFSSDNFFTCEQCSRPLKYLAISEERVQAVTLMLARAVDTENMEQLLSHVSPMESQLVKSRLGNMRYFQSGNPTGHYELNLAVQNNRLALNLLVEMALLEGDCYNWRNIARESQLVHFDYAAPAAWVGNLPEDGIVIFDYTSFRLPGPKPFSHYSNSYGALNMSQLEAALQDYKIAPPLPGEERRSGGDCVTNLRRASVFMYVSCDGVIRILELFTRPEERVEVTIILYSRITDRKNFWRVLYALNGVEQSLVCHRLGYPVVFNSKHPSMHYRLDLANAEHLLIAKTLVAFAQREKSMQNWHNVAIYGRMLKNKLVEDMSMWAILTTASFTPLLEFDYIHSDFFDDVLKKTENVPTTDEAKNKVVEVYARRLLIERTCMMHPYWVQIMSNFSVQEDGTASLADVDDLDEGSFAPLDSNRSGGDTNRSRANSMMGDASVTKQRKKSVAMPEETQKKLGIRALQRAIQRTKPESEGLRDHSWQVMWDRLVTNTVKSEALNLEPGSNPLRAFFWDKLDVDGDGFISFGEFVRARRGVLGIATNDETKIQTVFGTCDLDGDGTICWEEFEDAILRGDFSVKLKVVADEENGSRSGTRVPSRQDRRSTAIV</sequence>
<evidence type="ECO:0000259" key="3">
    <source>
        <dbReference type="PROSITE" id="PS50222"/>
    </source>
</evidence>
<protein>
    <recommendedName>
        <fullName evidence="3">EF-hand domain-containing protein</fullName>
    </recommendedName>
</protein>
<proteinExistence type="predicted"/>
<feature type="compositionally biased region" description="Basic and acidic residues" evidence="2">
    <location>
        <begin position="643"/>
        <end position="653"/>
    </location>
</feature>
<dbReference type="InterPro" id="IPR018247">
    <property type="entry name" value="EF_Hand_1_Ca_BS"/>
</dbReference>
<dbReference type="SMART" id="SM00054">
    <property type="entry name" value="EFh"/>
    <property type="match status" value="2"/>
</dbReference>
<evidence type="ECO:0000313" key="4">
    <source>
        <dbReference type="EMBL" id="KAK3238336.1"/>
    </source>
</evidence>
<dbReference type="PROSITE" id="PS00018">
    <property type="entry name" value="EF_HAND_1"/>
    <property type="match status" value="2"/>
</dbReference>
<feature type="region of interest" description="Disordered" evidence="2">
    <location>
        <begin position="634"/>
        <end position="653"/>
    </location>
</feature>
<dbReference type="GO" id="GO:0005509">
    <property type="term" value="F:calcium ion binding"/>
    <property type="evidence" value="ECO:0007669"/>
    <property type="project" value="InterPro"/>
</dbReference>
<feature type="region of interest" description="Disordered" evidence="2">
    <location>
        <begin position="457"/>
        <end position="499"/>
    </location>
</feature>
<comment type="caution">
    <text evidence="4">The sequence shown here is derived from an EMBL/GenBank/DDBJ whole genome shotgun (WGS) entry which is preliminary data.</text>
</comment>
<dbReference type="Proteomes" id="UP001190700">
    <property type="component" value="Unassembled WGS sequence"/>
</dbReference>
<feature type="domain" description="EF-hand" evidence="3">
    <location>
        <begin position="587"/>
        <end position="622"/>
    </location>
</feature>
<gene>
    <name evidence="4" type="ORF">CYMTET_51644</name>
</gene>
<dbReference type="Gene3D" id="1.10.238.10">
    <property type="entry name" value="EF-hand"/>
    <property type="match status" value="1"/>
</dbReference>
<dbReference type="Pfam" id="PF14771">
    <property type="entry name" value="DUF4476"/>
    <property type="match status" value="1"/>
</dbReference>
<feature type="compositionally biased region" description="Polar residues" evidence="2">
    <location>
        <begin position="464"/>
        <end position="477"/>
    </location>
</feature>
<dbReference type="SUPFAM" id="SSF47473">
    <property type="entry name" value="EF-hand"/>
    <property type="match status" value="1"/>
</dbReference>
<evidence type="ECO:0000313" key="5">
    <source>
        <dbReference type="Proteomes" id="UP001190700"/>
    </source>
</evidence>
<dbReference type="AlphaFoldDB" id="A0AAE0BKQ7"/>
<keyword evidence="5" id="KW-1185">Reference proteome</keyword>
<feature type="domain" description="EF-hand" evidence="3">
    <location>
        <begin position="557"/>
        <end position="584"/>
    </location>
</feature>
<dbReference type="Pfam" id="PF13499">
    <property type="entry name" value="EF-hand_7"/>
    <property type="match status" value="1"/>
</dbReference>
<dbReference type="EMBL" id="LGRX02034252">
    <property type="protein sequence ID" value="KAK3238336.1"/>
    <property type="molecule type" value="Genomic_DNA"/>
</dbReference>
<evidence type="ECO:0000256" key="1">
    <source>
        <dbReference type="ARBA" id="ARBA00022837"/>
    </source>
</evidence>
<dbReference type="PROSITE" id="PS50222">
    <property type="entry name" value="EF_HAND_2"/>
    <property type="match status" value="2"/>
</dbReference>
<dbReference type="InterPro" id="IPR028011">
    <property type="entry name" value="DUF4476"/>
</dbReference>
<accession>A0AAE0BKQ7</accession>
<reference evidence="4 5" key="1">
    <citation type="journal article" date="2015" name="Genome Biol. Evol.">
        <title>Comparative Genomics of a Bacterivorous Green Alga Reveals Evolutionary Causalities and Consequences of Phago-Mixotrophic Mode of Nutrition.</title>
        <authorList>
            <person name="Burns J.A."/>
            <person name="Paasch A."/>
            <person name="Narechania A."/>
            <person name="Kim E."/>
        </authorList>
    </citation>
    <scope>NUCLEOTIDE SEQUENCE [LARGE SCALE GENOMIC DNA]</scope>
    <source>
        <strain evidence="4 5">PLY_AMNH</strain>
    </source>
</reference>
<evidence type="ECO:0000256" key="2">
    <source>
        <dbReference type="SAM" id="MobiDB-lite"/>
    </source>
</evidence>
<dbReference type="CDD" id="cd00051">
    <property type="entry name" value="EFh"/>
    <property type="match status" value="1"/>
</dbReference>
<name>A0AAE0BKQ7_9CHLO</name>
<dbReference type="InterPro" id="IPR002048">
    <property type="entry name" value="EF_hand_dom"/>
</dbReference>
<organism evidence="4 5">
    <name type="scientific">Cymbomonas tetramitiformis</name>
    <dbReference type="NCBI Taxonomy" id="36881"/>
    <lineage>
        <taxon>Eukaryota</taxon>
        <taxon>Viridiplantae</taxon>
        <taxon>Chlorophyta</taxon>
        <taxon>Pyramimonadophyceae</taxon>
        <taxon>Pyramimonadales</taxon>
        <taxon>Pyramimonadaceae</taxon>
        <taxon>Cymbomonas</taxon>
    </lineage>
</organism>